<keyword evidence="1" id="KW-0472">Membrane</keyword>
<keyword evidence="3" id="KW-1185">Reference proteome</keyword>
<evidence type="ECO:0000256" key="1">
    <source>
        <dbReference type="SAM" id="Phobius"/>
    </source>
</evidence>
<dbReference type="Proteomes" id="UP000001025">
    <property type="component" value="Chromosome"/>
</dbReference>
<organism evidence="2 3">
    <name type="scientific">Rhodopirellula baltica (strain DSM 10527 / NCIMB 13988 / SH1)</name>
    <dbReference type="NCBI Taxonomy" id="243090"/>
    <lineage>
        <taxon>Bacteria</taxon>
        <taxon>Pseudomonadati</taxon>
        <taxon>Planctomycetota</taxon>
        <taxon>Planctomycetia</taxon>
        <taxon>Pirellulales</taxon>
        <taxon>Pirellulaceae</taxon>
        <taxon>Rhodopirellula</taxon>
    </lineage>
</organism>
<dbReference type="KEGG" id="rba:RB2371"/>
<reference evidence="2 3" key="1">
    <citation type="journal article" date="2003" name="Proc. Natl. Acad. Sci. U.S.A.">
        <title>Complete genome sequence of the marine planctomycete Pirellula sp. strain 1.</title>
        <authorList>
            <person name="Gloeckner F.O."/>
            <person name="Kube M."/>
            <person name="Bauer M."/>
            <person name="Teeling H."/>
            <person name="Lombardot T."/>
            <person name="Ludwig W."/>
            <person name="Gade D."/>
            <person name="Beck A."/>
            <person name="Borzym K."/>
            <person name="Heitmann K."/>
            <person name="Rabus R."/>
            <person name="Schlesner H."/>
            <person name="Amann R."/>
            <person name="Reinhardt R."/>
        </authorList>
    </citation>
    <scope>NUCLEOTIDE SEQUENCE [LARGE SCALE GENOMIC DNA]</scope>
    <source>
        <strain evidence="3">DSM 10527 / NCIMB 13988 / SH1</strain>
    </source>
</reference>
<proteinExistence type="predicted"/>
<gene>
    <name evidence="2" type="ordered locus">RB2371</name>
</gene>
<dbReference type="OrthoDB" id="300094at2"/>
<dbReference type="EMBL" id="BX294137">
    <property type="protein sequence ID" value="CAD72589.1"/>
    <property type="molecule type" value="Genomic_DNA"/>
</dbReference>
<dbReference type="HOGENOM" id="CLU_1309308_0_0_0"/>
<feature type="transmembrane region" description="Helical" evidence="1">
    <location>
        <begin position="12"/>
        <end position="31"/>
    </location>
</feature>
<protein>
    <submittedName>
        <fullName evidence="2">Uncharacterized protein</fullName>
    </submittedName>
</protein>
<dbReference type="InParanoid" id="Q7UVY2"/>
<sequence length="210" mass="23644">MPLLSNWNQSDWIALAAVIVAISSPYIHAYLNRVKLKIENKNQHGLTYQPKSAKIQKTSLKHVRHLKISTNRTIAAENVFVFLERVEMLDKNEEWKTVFNDGRLSLKWQYEQDGGKRIGPYVFCNLVRMTKGQSLHFVPQHDTASMADVSIPSTGGSMRAWVQAVGDNGESPVYLLKIEYKGGWAETNEEWAQILTVSGPTPCSGLPSDK</sequence>
<accession>Q7UVY2</accession>
<dbReference type="AlphaFoldDB" id="Q7UVY2"/>
<evidence type="ECO:0000313" key="3">
    <source>
        <dbReference type="Proteomes" id="UP000001025"/>
    </source>
</evidence>
<keyword evidence="1" id="KW-1133">Transmembrane helix</keyword>
<name>Q7UVY2_RHOBA</name>
<dbReference type="EnsemblBacteria" id="CAD72589">
    <property type="protein sequence ID" value="CAD72589"/>
    <property type="gene ID" value="RB2371"/>
</dbReference>
<evidence type="ECO:0000313" key="2">
    <source>
        <dbReference type="EMBL" id="CAD72589.1"/>
    </source>
</evidence>
<dbReference type="STRING" id="243090.RB2371"/>
<keyword evidence="1" id="KW-0812">Transmembrane</keyword>
<dbReference type="RefSeq" id="WP_011118809.1">
    <property type="nucleotide sequence ID" value="NC_005027.1"/>
</dbReference>